<protein>
    <submittedName>
        <fullName evidence="2">Uncharacterized protein</fullName>
    </submittedName>
</protein>
<accession>A0ABD2Z818</accession>
<comment type="caution">
    <text evidence="2">The sequence shown here is derived from an EMBL/GenBank/DDBJ whole genome shotgun (WGS) entry which is preliminary data.</text>
</comment>
<dbReference type="AlphaFoldDB" id="A0ABD2Z818"/>
<gene>
    <name evidence="2" type="ORF">ACH5RR_027197</name>
</gene>
<evidence type="ECO:0000313" key="2">
    <source>
        <dbReference type="EMBL" id="KAL3514480.1"/>
    </source>
</evidence>
<reference evidence="2 3" key="1">
    <citation type="submission" date="2024-11" db="EMBL/GenBank/DDBJ databases">
        <title>A near-complete genome assembly of Cinchona calisaya.</title>
        <authorList>
            <person name="Lian D.C."/>
            <person name="Zhao X.W."/>
            <person name="Wei L."/>
        </authorList>
    </citation>
    <scope>NUCLEOTIDE SEQUENCE [LARGE SCALE GENOMIC DNA]</scope>
    <source>
        <tissue evidence="2">Nenye</tissue>
    </source>
</reference>
<feature type="chain" id="PRO_5044842614" evidence="1">
    <location>
        <begin position="30"/>
        <end position="154"/>
    </location>
</feature>
<name>A0ABD2Z818_9GENT</name>
<evidence type="ECO:0000256" key="1">
    <source>
        <dbReference type="SAM" id="SignalP"/>
    </source>
</evidence>
<keyword evidence="1" id="KW-0732">Signal</keyword>
<proteinExistence type="predicted"/>
<dbReference type="Proteomes" id="UP001630127">
    <property type="component" value="Unassembled WGS sequence"/>
</dbReference>
<dbReference type="EMBL" id="JBJUIK010000011">
    <property type="protein sequence ID" value="KAL3514480.1"/>
    <property type="molecule type" value="Genomic_DNA"/>
</dbReference>
<organism evidence="2 3">
    <name type="scientific">Cinchona calisaya</name>
    <dbReference type="NCBI Taxonomy" id="153742"/>
    <lineage>
        <taxon>Eukaryota</taxon>
        <taxon>Viridiplantae</taxon>
        <taxon>Streptophyta</taxon>
        <taxon>Embryophyta</taxon>
        <taxon>Tracheophyta</taxon>
        <taxon>Spermatophyta</taxon>
        <taxon>Magnoliopsida</taxon>
        <taxon>eudicotyledons</taxon>
        <taxon>Gunneridae</taxon>
        <taxon>Pentapetalae</taxon>
        <taxon>asterids</taxon>
        <taxon>lamiids</taxon>
        <taxon>Gentianales</taxon>
        <taxon>Rubiaceae</taxon>
        <taxon>Cinchonoideae</taxon>
        <taxon>Cinchoneae</taxon>
        <taxon>Cinchona</taxon>
    </lineage>
</organism>
<evidence type="ECO:0000313" key="3">
    <source>
        <dbReference type="Proteomes" id="UP001630127"/>
    </source>
</evidence>
<keyword evidence="3" id="KW-1185">Reference proteome</keyword>
<sequence>MSHPKPFLALTALLLLLIFVQHLNPNVAAQNDDHSNLQDTSETLIGWPSNITLFDLEFDIEDGSFGGGEEKVVVVVVRLIMEGRCSTTTTDQAAGPGGVTIIHMGHFQPTESPSHLAPEGYPLMFLPDTSSFGLIFHDLGLRELSNQLVDDYPD</sequence>
<feature type="signal peptide" evidence="1">
    <location>
        <begin position="1"/>
        <end position="29"/>
    </location>
</feature>